<dbReference type="GO" id="GO:0003677">
    <property type="term" value="F:DNA binding"/>
    <property type="evidence" value="ECO:0007669"/>
    <property type="project" value="InterPro"/>
</dbReference>
<proteinExistence type="predicted"/>
<feature type="domain" description="HTH cro/C1-type" evidence="1">
    <location>
        <begin position="29"/>
        <end position="62"/>
    </location>
</feature>
<dbReference type="Pfam" id="PF07638">
    <property type="entry name" value="Sigma70_ECF"/>
    <property type="match status" value="1"/>
</dbReference>
<sequence>MEYLEALGQVLREIRVDAGLRREDCLRALSREYLGAVERGRQSISIAKLRSLCECLGVMPSLVLFAAEARLGALKLDEYQATQERMITEYIADKKLRNEEGAAANQGVRGRQAEKNRKAVQSLKLEGLTKIEIARKLGIGTTTVDRHWHQAKDNG</sequence>
<name>A0A1H1E7B7_9PSED</name>
<evidence type="ECO:0000313" key="5">
    <source>
        <dbReference type="Proteomes" id="UP000317267"/>
    </source>
</evidence>
<dbReference type="Proteomes" id="UP000198740">
    <property type="component" value="Unassembled WGS sequence"/>
</dbReference>
<evidence type="ECO:0000313" key="2">
    <source>
        <dbReference type="EMBL" id="SDQ84056.1"/>
    </source>
</evidence>
<dbReference type="Gene3D" id="1.10.10.10">
    <property type="entry name" value="Winged helix-like DNA-binding domain superfamily/Winged helix DNA-binding domain"/>
    <property type="match status" value="1"/>
</dbReference>
<dbReference type="PROSITE" id="PS50943">
    <property type="entry name" value="HTH_CROC1"/>
    <property type="match status" value="1"/>
</dbReference>
<gene>
    <name evidence="3" type="ORF">FIV39_30590</name>
    <name evidence="2" type="ORF">SAMN04490186_2162</name>
</gene>
<dbReference type="SUPFAM" id="SSF47413">
    <property type="entry name" value="lambda repressor-like DNA-binding domains"/>
    <property type="match status" value="1"/>
</dbReference>
<dbReference type="InterPro" id="IPR053812">
    <property type="entry name" value="HTH_Sigma70_ECF-like"/>
</dbReference>
<dbReference type="InterPro" id="IPR036388">
    <property type="entry name" value="WH-like_DNA-bd_sf"/>
</dbReference>
<dbReference type="InterPro" id="IPR001387">
    <property type="entry name" value="Cro/C1-type_HTH"/>
</dbReference>
<evidence type="ECO:0000313" key="3">
    <source>
        <dbReference type="EMBL" id="TWR54770.1"/>
    </source>
</evidence>
<dbReference type="RefSeq" id="WP_090401501.1">
    <property type="nucleotide sequence ID" value="NZ_FNKM01000002.1"/>
</dbReference>
<keyword evidence="4" id="KW-1185">Reference proteome</keyword>
<organism evidence="3 5">
    <name type="scientific">Pseudomonas grimontii</name>
    <dbReference type="NCBI Taxonomy" id="129847"/>
    <lineage>
        <taxon>Bacteria</taxon>
        <taxon>Pseudomonadati</taxon>
        <taxon>Pseudomonadota</taxon>
        <taxon>Gammaproteobacteria</taxon>
        <taxon>Pseudomonadales</taxon>
        <taxon>Pseudomonadaceae</taxon>
        <taxon>Pseudomonas</taxon>
    </lineage>
</organism>
<dbReference type="Pfam" id="PF13560">
    <property type="entry name" value="HTH_31"/>
    <property type="match status" value="1"/>
</dbReference>
<dbReference type="CDD" id="cd00093">
    <property type="entry name" value="HTH_XRE"/>
    <property type="match status" value="1"/>
</dbReference>
<dbReference type="Proteomes" id="UP000317267">
    <property type="component" value="Unassembled WGS sequence"/>
</dbReference>
<protein>
    <submittedName>
        <fullName evidence="2">ECF sigma factor</fullName>
    </submittedName>
    <submittedName>
        <fullName evidence="3">Helix-turn-helix domain-containing protein</fullName>
    </submittedName>
</protein>
<evidence type="ECO:0000313" key="4">
    <source>
        <dbReference type="Proteomes" id="UP000198740"/>
    </source>
</evidence>
<comment type="caution">
    <text evidence="3">The sequence shown here is derived from an EMBL/GenBank/DDBJ whole genome shotgun (WGS) entry which is preliminary data.</text>
</comment>
<dbReference type="EMBL" id="FNKM01000002">
    <property type="protein sequence ID" value="SDQ84056.1"/>
    <property type="molecule type" value="Genomic_DNA"/>
</dbReference>
<reference evidence="3 5" key="2">
    <citation type="submission" date="2019-06" db="EMBL/GenBank/DDBJ databases">
        <title>Pseudomonas bimorpha sp. nov. isolated from bovine raw milk and skim milk concentrate.</title>
        <authorList>
            <person name="Hofmann K."/>
            <person name="Huptas C."/>
            <person name="Doll E."/>
            <person name="Scherer S."/>
            <person name="Wenning M."/>
        </authorList>
    </citation>
    <scope>NUCLEOTIDE SEQUENCE [LARGE SCALE GENOMIC DNA]</scope>
    <source>
        <strain evidence="3 5">DSM 17515</strain>
    </source>
</reference>
<accession>A0A1H1E7B7</accession>
<dbReference type="OrthoDB" id="8527218at2"/>
<dbReference type="EMBL" id="VFES01000033">
    <property type="protein sequence ID" value="TWR54770.1"/>
    <property type="molecule type" value="Genomic_DNA"/>
</dbReference>
<dbReference type="InterPro" id="IPR010982">
    <property type="entry name" value="Lambda_DNA-bd_dom_sf"/>
</dbReference>
<reference evidence="2 4" key="1">
    <citation type="submission" date="2016-10" db="EMBL/GenBank/DDBJ databases">
        <authorList>
            <person name="Varghese N."/>
            <person name="Submissions S."/>
        </authorList>
    </citation>
    <scope>NUCLEOTIDE SEQUENCE [LARGE SCALE GENOMIC DNA]</scope>
    <source>
        <strain evidence="2 4">BS2976</strain>
    </source>
</reference>
<dbReference type="AlphaFoldDB" id="A0A1H1E7B7"/>
<evidence type="ECO:0000259" key="1">
    <source>
        <dbReference type="PROSITE" id="PS50943"/>
    </source>
</evidence>
<dbReference type="Gene3D" id="1.10.260.40">
    <property type="entry name" value="lambda repressor-like DNA-binding domains"/>
    <property type="match status" value="1"/>
</dbReference>